<dbReference type="AlphaFoldDB" id="A0A2P8EAN9"/>
<dbReference type="PROSITE" id="PS51257">
    <property type="entry name" value="PROKAR_LIPOPROTEIN"/>
    <property type="match status" value="1"/>
</dbReference>
<name>A0A2P8EAN9_9BACT</name>
<evidence type="ECO:0000256" key="1">
    <source>
        <dbReference type="SAM" id="Phobius"/>
    </source>
</evidence>
<reference evidence="2 3" key="1">
    <citation type="submission" date="2018-03" db="EMBL/GenBank/DDBJ databases">
        <title>Genomic Encyclopedia of Archaeal and Bacterial Type Strains, Phase II (KMG-II): from individual species to whole genera.</title>
        <authorList>
            <person name="Goeker M."/>
        </authorList>
    </citation>
    <scope>NUCLEOTIDE SEQUENCE [LARGE SCALE GENOMIC DNA]</scope>
    <source>
        <strain evidence="2 3">DSM 28057</strain>
    </source>
</reference>
<evidence type="ECO:0000313" key="2">
    <source>
        <dbReference type="EMBL" id="PSL06542.1"/>
    </source>
</evidence>
<organism evidence="2 3">
    <name type="scientific">Cecembia rubra</name>
    <dbReference type="NCBI Taxonomy" id="1485585"/>
    <lineage>
        <taxon>Bacteria</taxon>
        <taxon>Pseudomonadati</taxon>
        <taxon>Bacteroidota</taxon>
        <taxon>Cytophagia</taxon>
        <taxon>Cytophagales</taxon>
        <taxon>Cyclobacteriaceae</taxon>
        <taxon>Cecembia</taxon>
    </lineage>
</organism>
<keyword evidence="3" id="KW-1185">Reference proteome</keyword>
<comment type="caution">
    <text evidence="2">The sequence shown here is derived from an EMBL/GenBank/DDBJ whole genome shotgun (WGS) entry which is preliminary data.</text>
</comment>
<keyword evidence="1" id="KW-1133">Transmembrane helix</keyword>
<gene>
    <name evidence="2" type="ORF">CLV48_102359</name>
</gene>
<dbReference type="Proteomes" id="UP000240708">
    <property type="component" value="Unassembled WGS sequence"/>
</dbReference>
<evidence type="ECO:0000313" key="3">
    <source>
        <dbReference type="Proteomes" id="UP000240708"/>
    </source>
</evidence>
<proteinExistence type="predicted"/>
<accession>A0A2P8EAN9</accession>
<feature type="transmembrane region" description="Helical" evidence="1">
    <location>
        <begin position="137"/>
        <end position="155"/>
    </location>
</feature>
<protein>
    <recommendedName>
        <fullName evidence="4">Lipoprotein</fullName>
    </recommendedName>
</protein>
<evidence type="ECO:0008006" key="4">
    <source>
        <dbReference type="Google" id="ProtNLM"/>
    </source>
</evidence>
<keyword evidence="1" id="KW-0472">Membrane</keyword>
<keyword evidence="1" id="KW-0812">Transmembrane</keyword>
<dbReference type="RefSeq" id="WP_146140073.1">
    <property type="nucleotide sequence ID" value="NZ_PYGF01000002.1"/>
</dbReference>
<dbReference type="EMBL" id="PYGF01000002">
    <property type="protein sequence ID" value="PSL06542.1"/>
    <property type="molecule type" value="Genomic_DNA"/>
</dbReference>
<sequence length="167" mass="18544">MAGRILVFLTGAVFLLVCSCGSVRKSKMSGSYTESEEKELIYLNSSGHFEQFQFGDSLTGRIPLPPLGTVPVVIPVSGKGISLELSITDTELSYNAVSRPVARSKLSYGSQEVYGRTENQSGNSVIEESSVRKSNNLWFRIVMWASLILILWVLWKTRRPIRKIIGL</sequence>
<dbReference type="OrthoDB" id="9989498at2"/>